<evidence type="ECO:0000313" key="3">
    <source>
        <dbReference type="Proteomes" id="UP000274097"/>
    </source>
</evidence>
<dbReference type="OrthoDB" id="197113at2"/>
<dbReference type="InterPro" id="IPR010035">
    <property type="entry name" value="Thi_S"/>
</dbReference>
<dbReference type="AlphaFoldDB" id="A0A3A9JM60"/>
<sequence>MNIVVNGKPRSVAATNLAEVLVELGYTNARVATAHDSEFVPAERRAACRLKEGDKVEILGPMQGG</sequence>
<keyword evidence="3" id="KW-1185">Reference proteome</keyword>
<proteinExistence type="predicted"/>
<dbReference type="RefSeq" id="WP_120636874.1">
    <property type="nucleotide sequence ID" value="NZ_RAQU01000012.1"/>
</dbReference>
<dbReference type="EMBL" id="RAQU01000012">
    <property type="protein sequence ID" value="RKK05625.1"/>
    <property type="molecule type" value="Genomic_DNA"/>
</dbReference>
<dbReference type="InterPro" id="IPR016155">
    <property type="entry name" value="Mopterin_synth/thiamin_S_b"/>
</dbReference>
<evidence type="ECO:0000313" key="1">
    <source>
        <dbReference type="EMBL" id="RKK05625.1"/>
    </source>
</evidence>
<dbReference type="SUPFAM" id="SSF54285">
    <property type="entry name" value="MoaD/ThiS"/>
    <property type="match status" value="1"/>
</dbReference>
<evidence type="ECO:0000313" key="2">
    <source>
        <dbReference type="EMBL" id="RMI25077.1"/>
    </source>
</evidence>
<dbReference type="InterPro" id="IPR003749">
    <property type="entry name" value="ThiS/MoaD-like"/>
</dbReference>
<dbReference type="InterPro" id="IPR012675">
    <property type="entry name" value="Beta-grasp_dom_sf"/>
</dbReference>
<dbReference type="Proteomes" id="UP000278036">
    <property type="component" value="Unassembled WGS sequence"/>
</dbReference>
<dbReference type="Pfam" id="PF02597">
    <property type="entry name" value="ThiS"/>
    <property type="match status" value="1"/>
</dbReference>
<gene>
    <name evidence="1" type="primary">thiS</name>
    <name evidence="1" type="ORF">D6Z83_03120</name>
    <name evidence="2" type="ORF">EBE87_10710</name>
</gene>
<dbReference type="InParanoid" id="A0A3A9JM60"/>
<comment type="caution">
    <text evidence="1">The sequence shown here is derived from an EMBL/GenBank/DDBJ whole genome shotgun (WGS) entry which is preliminary data.</text>
</comment>
<accession>A0A3A9JM60</accession>
<dbReference type="PANTHER" id="PTHR34472">
    <property type="entry name" value="SULFUR CARRIER PROTEIN THIS"/>
    <property type="match status" value="1"/>
</dbReference>
<dbReference type="PANTHER" id="PTHR34472:SF1">
    <property type="entry name" value="SULFUR CARRIER PROTEIN THIS"/>
    <property type="match status" value="1"/>
</dbReference>
<dbReference type="Gene3D" id="3.10.20.30">
    <property type="match status" value="1"/>
</dbReference>
<reference evidence="1 4" key="1">
    <citation type="submission" date="2018-09" db="EMBL/GenBank/DDBJ databases">
        <title>Roseomonas sp. nov., isolated from feces of Tibetan antelopes in the Qinghai-Tibet plateau, China.</title>
        <authorList>
            <person name="Tian Z."/>
        </authorList>
    </citation>
    <scope>NUCLEOTIDE SEQUENCE [LARGE SCALE GENOMIC DNA]</scope>
    <source>
        <strain evidence="2 3">Z23</strain>
        <strain evidence="1 4">Z24</strain>
    </source>
</reference>
<protein>
    <submittedName>
        <fullName evidence="1">Sulfur carrier protein ThiS</fullName>
    </submittedName>
</protein>
<dbReference type="CDD" id="cd00565">
    <property type="entry name" value="Ubl_ThiS"/>
    <property type="match status" value="1"/>
</dbReference>
<organism evidence="1 4">
    <name type="scientific">Teichococcus wenyumeiae</name>
    <dbReference type="NCBI Taxonomy" id="2478470"/>
    <lineage>
        <taxon>Bacteria</taxon>
        <taxon>Pseudomonadati</taxon>
        <taxon>Pseudomonadota</taxon>
        <taxon>Alphaproteobacteria</taxon>
        <taxon>Acetobacterales</taxon>
        <taxon>Roseomonadaceae</taxon>
        <taxon>Roseomonas</taxon>
    </lineage>
</organism>
<dbReference type="NCBIfam" id="TIGR01683">
    <property type="entry name" value="thiS"/>
    <property type="match status" value="1"/>
</dbReference>
<evidence type="ECO:0000313" key="4">
    <source>
        <dbReference type="Proteomes" id="UP000278036"/>
    </source>
</evidence>
<name>A0A3A9JM60_9PROT</name>
<dbReference type="EMBL" id="RFLX01000006">
    <property type="protein sequence ID" value="RMI25077.1"/>
    <property type="molecule type" value="Genomic_DNA"/>
</dbReference>
<dbReference type="Proteomes" id="UP000274097">
    <property type="component" value="Unassembled WGS sequence"/>
</dbReference>